<gene>
    <name evidence="1" type="ORF">J437_LFUL014083</name>
</gene>
<dbReference type="OrthoDB" id="10060618at2759"/>
<reference evidence="1" key="1">
    <citation type="submission" date="2013-04" db="EMBL/GenBank/DDBJ databases">
        <authorList>
            <person name="Qu J."/>
            <person name="Murali S.C."/>
            <person name="Bandaranaike D."/>
            <person name="Bellair M."/>
            <person name="Blankenburg K."/>
            <person name="Chao H."/>
            <person name="Dinh H."/>
            <person name="Doddapaneni H."/>
            <person name="Downs B."/>
            <person name="Dugan-Rocha S."/>
            <person name="Elkadiri S."/>
            <person name="Gnanaolivu R.D."/>
            <person name="Hernandez B."/>
            <person name="Javaid M."/>
            <person name="Jayaseelan J.C."/>
            <person name="Lee S."/>
            <person name="Li M."/>
            <person name="Ming W."/>
            <person name="Munidasa M."/>
            <person name="Muniz J."/>
            <person name="Nguyen L."/>
            <person name="Ongeri F."/>
            <person name="Osuji N."/>
            <person name="Pu L.-L."/>
            <person name="Puazo M."/>
            <person name="Qu C."/>
            <person name="Quiroz J."/>
            <person name="Raj R."/>
            <person name="Weissenberger G."/>
            <person name="Xin Y."/>
            <person name="Zou X."/>
            <person name="Han Y."/>
            <person name="Richards S."/>
            <person name="Worley K."/>
            <person name="Muzny D."/>
            <person name="Gibbs R."/>
        </authorList>
    </citation>
    <scope>NUCLEOTIDE SEQUENCE</scope>
    <source>
        <strain evidence="1">Sampled in the wild</strain>
    </source>
</reference>
<comment type="caution">
    <text evidence="1">The sequence shown here is derived from an EMBL/GenBank/DDBJ whole genome shotgun (WGS) entry which is preliminary data.</text>
</comment>
<evidence type="ECO:0000313" key="1">
    <source>
        <dbReference type="EMBL" id="KAG8236817.1"/>
    </source>
</evidence>
<dbReference type="EMBL" id="KZ309083">
    <property type="protein sequence ID" value="KAG8236817.1"/>
    <property type="molecule type" value="Genomic_DNA"/>
</dbReference>
<evidence type="ECO:0000313" key="2">
    <source>
        <dbReference type="Proteomes" id="UP000792457"/>
    </source>
</evidence>
<organism evidence="1 2">
    <name type="scientific">Ladona fulva</name>
    <name type="common">Scarce chaser dragonfly</name>
    <name type="synonym">Libellula fulva</name>
    <dbReference type="NCBI Taxonomy" id="123851"/>
    <lineage>
        <taxon>Eukaryota</taxon>
        <taxon>Metazoa</taxon>
        <taxon>Ecdysozoa</taxon>
        <taxon>Arthropoda</taxon>
        <taxon>Hexapoda</taxon>
        <taxon>Insecta</taxon>
        <taxon>Pterygota</taxon>
        <taxon>Palaeoptera</taxon>
        <taxon>Odonata</taxon>
        <taxon>Epiprocta</taxon>
        <taxon>Anisoptera</taxon>
        <taxon>Libelluloidea</taxon>
        <taxon>Libellulidae</taxon>
        <taxon>Ladona</taxon>
    </lineage>
</organism>
<name>A0A8K0KLH9_LADFU</name>
<keyword evidence="2" id="KW-1185">Reference proteome</keyword>
<reference evidence="1" key="2">
    <citation type="submission" date="2017-10" db="EMBL/GenBank/DDBJ databases">
        <title>Ladona fulva Genome sequencing and assembly.</title>
        <authorList>
            <person name="Murali S."/>
            <person name="Richards S."/>
            <person name="Bandaranaike D."/>
            <person name="Bellair M."/>
            <person name="Blankenburg K."/>
            <person name="Chao H."/>
            <person name="Dinh H."/>
            <person name="Doddapaneni H."/>
            <person name="Dugan-Rocha S."/>
            <person name="Elkadiri S."/>
            <person name="Gnanaolivu R."/>
            <person name="Hernandez B."/>
            <person name="Skinner E."/>
            <person name="Javaid M."/>
            <person name="Lee S."/>
            <person name="Li M."/>
            <person name="Ming W."/>
            <person name="Munidasa M."/>
            <person name="Muniz J."/>
            <person name="Nguyen L."/>
            <person name="Hughes D."/>
            <person name="Osuji N."/>
            <person name="Pu L.-L."/>
            <person name="Puazo M."/>
            <person name="Qu C."/>
            <person name="Quiroz J."/>
            <person name="Raj R."/>
            <person name="Weissenberger G."/>
            <person name="Xin Y."/>
            <person name="Zou X."/>
            <person name="Han Y."/>
            <person name="Worley K."/>
            <person name="Muzny D."/>
            <person name="Gibbs R."/>
        </authorList>
    </citation>
    <scope>NUCLEOTIDE SEQUENCE</scope>
    <source>
        <strain evidence="1">Sampled in the wild</strain>
    </source>
</reference>
<protein>
    <submittedName>
        <fullName evidence="1">Uncharacterized protein</fullName>
    </submittedName>
</protein>
<proteinExistence type="predicted"/>
<dbReference type="AlphaFoldDB" id="A0A8K0KLH9"/>
<dbReference type="Proteomes" id="UP000792457">
    <property type="component" value="Unassembled WGS sequence"/>
</dbReference>
<sequence length="79" mass="8687">MGSFNQRSEIKGLGGRGKLTGKLINELTVNYGLAISRNSDSVEKMKHATWTTFFHNSSIDEEPMTSALQDRNRGVRGSG</sequence>
<accession>A0A8K0KLH9</accession>